<dbReference type="GO" id="GO:0030424">
    <property type="term" value="C:axon"/>
    <property type="evidence" value="ECO:0007669"/>
    <property type="project" value="TreeGrafter"/>
</dbReference>
<evidence type="ECO:0000259" key="7">
    <source>
        <dbReference type="PROSITE" id="PS50011"/>
    </source>
</evidence>
<dbReference type="Gene3D" id="1.10.510.10">
    <property type="entry name" value="Transferase(Phosphotransferase) domain 1"/>
    <property type="match status" value="1"/>
</dbReference>
<dbReference type="PROSITE" id="PS50011">
    <property type="entry name" value="PROTEIN_KINASE_DOM"/>
    <property type="match status" value="1"/>
</dbReference>
<dbReference type="Proteomes" id="UP000747542">
    <property type="component" value="Unassembled WGS sequence"/>
</dbReference>
<feature type="binding site" evidence="3">
    <location>
        <begin position="421"/>
        <end position="427"/>
    </location>
    <ligand>
        <name>ATP</name>
        <dbReference type="ChEBI" id="CHEBI:30616"/>
    </ligand>
</feature>
<dbReference type="PANTHER" id="PTHR24416:SF614">
    <property type="entry name" value="PROTEIN KINASE DOMAIN-CONTAINING PROTEIN"/>
    <property type="match status" value="1"/>
</dbReference>
<keyword evidence="6" id="KW-0812">Transmembrane</keyword>
<dbReference type="Gene3D" id="3.30.200.20">
    <property type="entry name" value="Phosphorylase Kinase, domain 1"/>
    <property type="match status" value="1"/>
</dbReference>
<feature type="binding site" evidence="4">
    <location>
        <position position="477"/>
    </location>
    <ligand>
        <name>Mg(2+)</name>
        <dbReference type="ChEBI" id="CHEBI:18420"/>
    </ligand>
</feature>
<dbReference type="PROSITE" id="PS00107">
    <property type="entry name" value="PROTEIN_KINASE_ATP"/>
    <property type="match status" value="1"/>
</dbReference>
<dbReference type="GO" id="GO:0004714">
    <property type="term" value="F:transmembrane receptor protein tyrosine kinase activity"/>
    <property type="evidence" value="ECO:0007669"/>
    <property type="project" value="UniProtKB-ARBA"/>
</dbReference>
<dbReference type="GO" id="GO:0043235">
    <property type="term" value="C:receptor complex"/>
    <property type="evidence" value="ECO:0007669"/>
    <property type="project" value="TreeGrafter"/>
</dbReference>
<keyword evidence="4" id="KW-0479">Metal-binding</keyword>
<evidence type="ECO:0000256" key="2">
    <source>
        <dbReference type="ARBA" id="ARBA00023180"/>
    </source>
</evidence>
<dbReference type="PANTHER" id="PTHR24416">
    <property type="entry name" value="TYROSINE-PROTEIN KINASE RECEPTOR"/>
    <property type="match status" value="1"/>
</dbReference>
<dbReference type="SUPFAM" id="SSF56112">
    <property type="entry name" value="Protein kinase-like (PK-like)"/>
    <property type="match status" value="1"/>
</dbReference>
<dbReference type="GO" id="GO:0010976">
    <property type="term" value="P:positive regulation of neuron projection development"/>
    <property type="evidence" value="ECO:0007669"/>
    <property type="project" value="TreeGrafter"/>
</dbReference>
<feature type="binding site" evidence="3">
    <location>
        <begin position="350"/>
        <end position="357"/>
    </location>
    <ligand>
        <name>ATP</name>
        <dbReference type="ChEBI" id="CHEBI:30616"/>
    </ligand>
</feature>
<keyword evidence="2" id="KW-0325">Glycoprotein</keyword>
<feature type="binding site" evidence="3 5">
    <location>
        <position position="375"/>
    </location>
    <ligand>
        <name>ATP</name>
        <dbReference type="ChEBI" id="CHEBI:30616"/>
    </ligand>
</feature>
<evidence type="ECO:0000313" key="8">
    <source>
        <dbReference type="EMBL" id="KAG7160570.1"/>
    </source>
</evidence>
<keyword evidence="8" id="KW-0675">Receptor</keyword>
<evidence type="ECO:0000256" key="5">
    <source>
        <dbReference type="PROSITE-ProRule" id="PRU10141"/>
    </source>
</evidence>
<protein>
    <submittedName>
        <fullName evidence="8">NT-3 growth factor receptor-like</fullName>
    </submittedName>
</protein>
<feature type="transmembrane region" description="Helical" evidence="6">
    <location>
        <begin position="243"/>
        <end position="265"/>
    </location>
</feature>
<keyword evidence="3 5" id="KW-0067">ATP-binding</keyword>
<dbReference type="GO" id="GO:0051897">
    <property type="term" value="P:positive regulation of phosphatidylinositol 3-kinase/protein kinase B signal transduction"/>
    <property type="evidence" value="ECO:0007669"/>
    <property type="project" value="TreeGrafter"/>
</dbReference>
<comment type="subcellular location">
    <subcellularLocation>
        <location evidence="1">Membrane</location>
        <topology evidence="1">Single-pass membrane protein</topology>
    </subcellularLocation>
</comment>
<dbReference type="GO" id="GO:0005886">
    <property type="term" value="C:plasma membrane"/>
    <property type="evidence" value="ECO:0007669"/>
    <property type="project" value="TreeGrafter"/>
</dbReference>
<proteinExistence type="predicted"/>
<keyword evidence="4" id="KW-0460">Magnesium</keyword>
<dbReference type="Pfam" id="PF07714">
    <property type="entry name" value="PK_Tyr_Ser-Thr"/>
    <property type="match status" value="2"/>
</dbReference>
<dbReference type="PIRSF" id="PIRSF000615">
    <property type="entry name" value="TyrPK_CSF1-R"/>
    <property type="match status" value="1"/>
</dbReference>
<dbReference type="EMBL" id="JAHLQT010031306">
    <property type="protein sequence ID" value="KAG7160570.1"/>
    <property type="molecule type" value="Genomic_DNA"/>
</dbReference>
<dbReference type="GO" id="GO:0005524">
    <property type="term" value="F:ATP binding"/>
    <property type="evidence" value="ECO:0007669"/>
    <property type="project" value="UniProtKB-UniRule"/>
</dbReference>
<evidence type="ECO:0000256" key="3">
    <source>
        <dbReference type="PIRSR" id="PIRSR000615-2"/>
    </source>
</evidence>
<evidence type="ECO:0000256" key="6">
    <source>
        <dbReference type="SAM" id="Phobius"/>
    </source>
</evidence>
<keyword evidence="9" id="KW-1185">Reference proteome</keyword>
<dbReference type="AlphaFoldDB" id="A0A8J5JRT2"/>
<dbReference type="GO" id="GO:0007169">
    <property type="term" value="P:cell surface receptor protein tyrosine kinase signaling pathway"/>
    <property type="evidence" value="ECO:0007669"/>
    <property type="project" value="TreeGrafter"/>
</dbReference>
<evidence type="ECO:0000313" key="9">
    <source>
        <dbReference type="Proteomes" id="UP000747542"/>
    </source>
</evidence>
<evidence type="ECO:0000256" key="4">
    <source>
        <dbReference type="PIRSR" id="PIRSR000615-3"/>
    </source>
</evidence>
<organism evidence="8 9">
    <name type="scientific">Homarus americanus</name>
    <name type="common">American lobster</name>
    <dbReference type="NCBI Taxonomy" id="6706"/>
    <lineage>
        <taxon>Eukaryota</taxon>
        <taxon>Metazoa</taxon>
        <taxon>Ecdysozoa</taxon>
        <taxon>Arthropoda</taxon>
        <taxon>Crustacea</taxon>
        <taxon>Multicrustacea</taxon>
        <taxon>Malacostraca</taxon>
        <taxon>Eumalacostraca</taxon>
        <taxon>Eucarida</taxon>
        <taxon>Decapoda</taxon>
        <taxon>Pleocyemata</taxon>
        <taxon>Astacidea</taxon>
        <taxon>Nephropoidea</taxon>
        <taxon>Nephropidae</taxon>
        <taxon>Homarus</taxon>
    </lineage>
</organism>
<gene>
    <name evidence="8" type="primary">Ntrk3-L</name>
    <name evidence="8" type="ORF">Hamer_G001858</name>
</gene>
<accession>A0A8J5JRT2</accession>
<dbReference type="InterPro" id="IPR050122">
    <property type="entry name" value="RTK"/>
</dbReference>
<sequence>MRRLTVAVKAAAIGEKDSPSCRKFVAECSARGRPLPRIEWGVPGVLVLVERHDRNSSDNTTVTSTITLAYNITGVTYPSHISPQTLVCSAQNDRFISVEERDLNIERDVVLKPTICWTQFDNNHREKVNFKAQATPSFTLSWWFLPCKPYNGRTFSGNQLIYYVRGNNYTSYIEGDLVFPNTMGGAKSGKYELKISNSFGEDSVTHLLSRRPYPKHCDPEPGFQIYPEQSCLPFTEESLGNQLFVKLTVGACVLVIVIGATLLLLRKLRRSRDGPHMSSDPCPDSPFQITFMDEDCQKKSDGLQLQELMPLSADRLVENPEYMGNGKLSPSRPQAPVIPRDQVKFVSELGEGAFGRVYLGILDDGWGRPTQVAVKTLKSAGPEARQELEREVELLNNLKHKNIVSFYGVCYNSDPLLMVFEYMEHGDLNNYLRSHNEDVVLLSGEEASTEPLSVMDCLQIALQVAAGMKYLASQIGDFGMSRDVYTTDYYQFGGRTLLPVRWMPPESILYRRFTIESDIWSFGVVLWEIFTGGKQPWYGYTNQEVITQITAGRMLCCPERCPPDMYSIMLFCWTKNPQERLTMATLYDRIRSLTTVEPHVLDYD</sequence>
<dbReference type="GO" id="GO:0046872">
    <property type="term" value="F:metal ion binding"/>
    <property type="evidence" value="ECO:0007669"/>
    <property type="project" value="UniProtKB-KW"/>
</dbReference>
<dbReference type="PRINTS" id="PR00109">
    <property type="entry name" value="TYRKINASE"/>
</dbReference>
<dbReference type="GO" id="GO:0043121">
    <property type="term" value="F:neurotrophin binding"/>
    <property type="evidence" value="ECO:0007669"/>
    <property type="project" value="TreeGrafter"/>
</dbReference>
<keyword evidence="3 5" id="KW-0547">Nucleotide-binding</keyword>
<dbReference type="InterPro" id="IPR011009">
    <property type="entry name" value="Kinase-like_dom_sf"/>
</dbReference>
<dbReference type="Gene3D" id="2.60.40.10">
    <property type="entry name" value="Immunoglobulins"/>
    <property type="match status" value="1"/>
</dbReference>
<evidence type="ECO:0000256" key="1">
    <source>
        <dbReference type="ARBA" id="ARBA00004167"/>
    </source>
</evidence>
<dbReference type="InterPro" id="IPR017441">
    <property type="entry name" value="Protein_kinase_ATP_BS"/>
</dbReference>
<dbReference type="GO" id="GO:1990090">
    <property type="term" value="P:cellular response to nerve growth factor stimulus"/>
    <property type="evidence" value="ECO:0007669"/>
    <property type="project" value="TreeGrafter"/>
</dbReference>
<dbReference type="InterPro" id="IPR013783">
    <property type="entry name" value="Ig-like_fold"/>
</dbReference>
<keyword evidence="6" id="KW-1133">Transmembrane helix</keyword>
<name>A0A8J5JRT2_HOMAM</name>
<dbReference type="InterPro" id="IPR001245">
    <property type="entry name" value="Ser-Thr/Tyr_kinase_cat_dom"/>
</dbReference>
<reference evidence="8" key="1">
    <citation type="journal article" date="2021" name="Sci. Adv.">
        <title>The American lobster genome reveals insights on longevity, neural, and immune adaptations.</title>
        <authorList>
            <person name="Polinski J.M."/>
            <person name="Zimin A.V."/>
            <person name="Clark K.F."/>
            <person name="Kohn A.B."/>
            <person name="Sadowski N."/>
            <person name="Timp W."/>
            <person name="Ptitsyn A."/>
            <person name="Khanna P."/>
            <person name="Romanova D.Y."/>
            <person name="Williams P."/>
            <person name="Greenwood S.J."/>
            <person name="Moroz L.L."/>
            <person name="Walt D.R."/>
            <person name="Bodnar A.G."/>
        </authorList>
    </citation>
    <scope>NUCLEOTIDE SEQUENCE</scope>
    <source>
        <strain evidence="8">GMGI-L3</strain>
    </source>
</reference>
<dbReference type="GO" id="GO:0005030">
    <property type="term" value="F:neurotrophin receptor activity"/>
    <property type="evidence" value="ECO:0007669"/>
    <property type="project" value="TreeGrafter"/>
</dbReference>
<dbReference type="InterPro" id="IPR000719">
    <property type="entry name" value="Prot_kinase_dom"/>
</dbReference>
<comment type="caution">
    <text evidence="8">The sequence shown here is derived from an EMBL/GenBank/DDBJ whole genome shotgun (WGS) entry which is preliminary data.</text>
</comment>
<feature type="domain" description="Protein kinase" evidence="7">
    <location>
        <begin position="343"/>
        <end position="600"/>
    </location>
</feature>
<keyword evidence="6" id="KW-0472">Membrane</keyword>